<dbReference type="Proteomes" id="UP000245765">
    <property type="component" value="Unassembled WGS sequence"/>
</dbReference>
<feature type="domain" description="Rieske" evidence="5">
    <location>
        <begin position="215"/>
        <end position="308"/>
    </location>
</feature>
<evidence type="ECO:0000313" key="7">
    <source>
        <dbReference type="Proteomes" id="UP000245765"/>
    </source>
</evidence>
<evidence type="ECO:0000256" key="3">
    <source>
        <dbReference type="ARBA" id="ARBA00023004"/>
    </source>
</evidence>
<dbReference type="PANTHER" id="PTHR35585">
    <property type="entry name" value="HHE DOMAIN PROTEIN (AFU_ORTHOLOGUE AFUA_4G00730)"/>
    <property type="match status" value="1"/>
</dbReference>
<dbReference type="CDD" id="cd12108">
    <property type="entry name" value="Hr-like"/>
    <property type="match status" value="1"/>
</dbReference>
<sequence>MARRMDGARPGRAGVEAAVARIEAARSLDGPSRAIENALLARPAQIAGRPARHVQDALHGSWLGHPLHPALVTIPIGTWTFALGLDLLDALGVLRARSAARAADGALKAGAAGAIAAAAAGLADWQYTDGRDRRVGLVHAAANGTALALTLGSIRLRAAGRRGEGRLASALGWACMAFGGYLGGHLVYRRRVGVDHADRSPEPREFIPVMPISALQEDRPRRVEVWDPQAQQQVGVALVLHRGRVHALGARCSHMGGPLDQGWVLEGRLVCPWHGSRFDLRTGCPAQGPSTAPQPRYAVRLRDGVVELRREQEPGDEVVTPGDLAQMAPAPPAGPPAQAARKADEVLTEHHMLLRRLFERIQALPREDPARRDLLRALASELEIHESIEDHIFYPAVRAVSEDVPVAHAEHRQLSDLLAATLKLNTATPAFEEHLRALHAAVNHHAGSEERSMFAHAQRLGEARLRALGEALERSLEEQRSSRASRAFRALKISLLEGV</sequence>
<dbReference type="PANTHER" id="PTHR35585:SF1">
    <property type="entry name" value="HHE DOMAIN PROTEIN (AFU_ORTHOLOGUE AFUA_4G00730)"/>
    <property type="match status" value="1"/>
</dbReference>
<dbReference type="AlphaFoldDB" id="A0A317FAG6"/>
<dbReference type="SUPFAM" id="SSF50022">
    <property type="entry name" value="ISP domain"/>
    <property type="match status" value="1"/>
</dbReference>
<dbReference type="Gene3D" id="1.20.120.520">
    <property type="entry name" value="nmb1532 protein domain like"/>
    <property type="match status" value="1"/>
</dbReference>
<keyword evidence="3" id="KW-0408">Iron</keyword>
<dbReference type="EMBL" id="QGNA01000004">
    <property type="protein sequence ID" value="PWS35443.1"/>
    <property type="molecule type" value="Genomic_DNA"/>
</dbReference>
<name>A0A317FAG6_9PROT</name>
<dbReference type="Pfam" id="PF09990">
    <property type="entry name" value="DUF2231"/>
    <property type="match status" value="1"/>
</dbReference>
<dbReference type="Gene3D" id="2.102.10.10">
    <property type="entry name" value="Rieske [2Fe-2S] iron-sulphur domain"/>
    <property type="match status" value="1"/>
</dbReference>
<comment type="caution">
    <text evidence="6">The sequence shown here is derived from an EMBL/GenBank/DDBJ whole genome shotgun (WGS) entry which is preliminary data.</text>
</comment>
<dbReference type="GO" id="GO:0051537">
    <property type="term" value="F:2 iron, 2 sulfur cluster binding"/>
    <property type="evidence" value="ECO:0007669"/>
    <property type="project" value="UniProtKB-KW"/>
</dbReference>
<dbReference type="Pfam" id="PF01814">
    <property type="entry name" value="Hemerythrin"/>
    <property type="match status" value="1"/>
</dbReference>
<gene>
    <name evidence="6" type="ORF">DFH01_17670</name>
</gene>
<evidence type="ECO:0000256" key="1">
    <source>
        <dbReference type="ARBA" id="ARBA00022714"/>
    </source>
</evidence>
<evidence type="ECO:0000256" key="2">
    <source>
        <dbReference type="ARBA" id="ARBA00022723"/>
    </source>
</evidence>
<dbReference type="InterPro" id="IPR012312">
    <property type="entry name" value="Hemerythrin-like"/>
</dbReference>
<evidence type="ECO:0000313" key="6">
    <source>
        <dbReference type="EMBL" id="PWS35443.1"/>
    </source>
</evidence>
<organism evidence="6 7">
    <name type="scientific">Falsiroseomonas bella</name>
    <dbReference type="NCBI Taxonomy" id="2184016"/>
    <lineage>
        <taxon>Bacteria</taxon>
        <taxon>Pseudomonadati</taxon>
        <taxon>Pseudomonadota</taxon>
        <taxon>Alphaproteobacteria</taxon>
        <taxon>Acetobacterales</taxon>
        <taxon>Roseomonadaceae</taxon>
        <taxon>Falsiroseomonas</taxon>
    </lineage>
</organism>
<keyword evidence="7" id="KW-1185">Reference proteome</keyword>
<evidence type="ECO:0000256" key="4">
    <source>
        <dbReference type="ARBA" id="ARBA00023014"/>
    </source>
</evidence>
<keyword evidence="2" id="KW-0479">Metal-binding</keyword>
<accession>A0A317FAG6</accession>
<dbReference type="InterPro" id="IPR036922">
    <property type="entry name" value="Rieske_2Fe-2S_sf"/>
</dbReference>
<dbReference type="PROSITE" id="PS51296">
    <property type="entry name" value="RIESKE"/>
    <property type="match status" value="1"/>
</dbReference>
<proteinExistence type="predicted"/>
<evidence type="ECO:0000259" key="5">
    <source>
        <dbReference type="PROSITE" id="PS51296"/>
    </source>
</evidence>
<dbReference type="InterPro" id="IPR017941">
    <property type="entry name" value="Rieske_2Fe-2S"/>
</dbReference>
<dbReference type="CDD" id="cd03467">
    <property type="entry name" value="Rieske"/>
    <property type="match status" value="1"/>
</dbReference>
<dbReference type="InterPro" id="IPR019251">
    <property type="entry name" value="DUF2231_TM"/>
</dbReference>
<protein>
    <recommendedName>
        <fullName evidence="5">Rieske domain-containing protein</fullName>
    </recommendedName>
</protein>
<dbReference type="Pfam" id="PF00355">
    <property type="entry name" value="Rieske"/>
    <property type="match status" value="1"/>
</dbReference>
<keyword evidence="4" id="KW-0411">Iron-sulfur</keyword>
<keyword evidence="1" id="KW-0001">2Fe-2S</keyword>
<reference evidence="7" key="1">
    <citation type="submission" date="2018-05" db="EMBL/GenBank/DDBJ databases">
        <authorList>
            <person name="Du Z."/>
            <person name="Wang X."/>
        </authorList>
    </citation>
    <scope>NUCLEOTIDE SEQUENCE [LARGE SCALE GENOMIC DNA]</scope>
    <source>
        <strain evidence="7">CQN31</strain>
    </source>
</reference>
<dbReference type="GO" id="GO:0046872">
    <property type="term" value="F:metal ion binding"/>
    <property type="evidence" value="ECO:0007669"/>
    <property type="project" value="UniProtKB-KW"/>
</dbReference>